<keyword evidence="2 5" id="KW-0812">Transmembrane</keyword>
<dbReference type="Pfam" id="PF07681">
    <property type="entry name" value="DoxX"/>
    <property type="match status" value="1"/>
</dbReference>
<organism evidence="6">
    <name type="scientific">freshwater metagenome</name>
    <dbReference type="NCBI Taxonomy" id="449393"/>
    <lineage>
        <taxon>unclassified sequences</taxon>
        <taxon>metagenomes</taxon>
        <taxon>ecological metagenomes</taxon>
    </lineage>
</organism>
<feature type="transmembrane region" description="Helical" evidence="5">
    <location>
        <begin position="51"/>
        <end position="82"/>
    </location>
</feature>
<evidence type="ECO:0000256" key="4">
    <source>
        <dbReference type="ARBA" id="ARBA00023136"/>
    </source>
</evidence>
<evidence type="ECO:0000313" key="6">
    <source>
        <dbReference type="EMBL" id="CAB4603304.1"/>
    </source>
</evidence>
<evidence type="ECO:0000256" key="2">
    <source>
        <dbReference type="ARBA" id="ARBA00022692"/>
    </source>
</evidence>
<evidence type="ECO:0000256" key="1">
    <source>
        <dbReference type="ARBA" id="ARBA00004141"/>
    </source>
</evidence>
<sequence length="143" mass="14992">MDIVLLVARILVAAMFIPSGINHLTKADAMAGYAQFKKVPAPKQSVQLSGLIMLLGGLSVILGVYADLGAVVLAALLVVMAVKMHDFWAADAASKQTEMIGFLKNISMAGGLLFIFAIAAITVNGEAINIGWTLTDSLFSIAN</sequence>
<keyword evidence="3 5" id="KW-1133">Transmembrane helix</keyword>
<name>A0A6J6GW41_9ZZZZ</name>
<proteinExistence type="predicted"/>
<accession>A0A6J6GW41</accession>
<evidence type="ECO:0000256" key="3">
    <source>
        <dbReference type="ARBA" id="ARBA00022989"/>
    </source>
</evidence>
<protein>
    <submittedName>
        <fullName evidence="6">Unannotated protein</fullName>
    </submittedName>
</protein>
<reference evidence="6" key="1">
    <citation type="submission" date="2020-05" db="EMBL/GenBank/DDBJ databases">
        <authorList>
            <person name="Chiriac C."/>
            <person name="Salcher M."/>
            <person name="Ghai R."/>
            <person name="Kavagutti S V."/>
        </authorList>
    </citation>
    <scope>NUCLEOTIDE SEQUENCE</scope>
</reference>
<dbReference type="InterPro" id="IPR032808">
    <property type="entry name" value="DoxX"/>
</dbReference>
<comment type="subcellular location">
    <subcellularLocation>
        <location evidence="1">Membrane</location>
        <topology evidence="1">Multi-pass membrane protein</topology>
    </subcellularLocation>
</comment>
<feature type="transmembrane region" description="Helical" evidence="5">
    <location>
        <begin position="102"/>
        <end position="123"/>
    </location>
</feature>
<evidence type="ECO:0000256" key="5">
    <source>
        <dbReference type="SAM" id="Phobius"/>
    </source>
</evidence>
<keyword evidence="4 5" id="KW-0472">Membrane</keyword>
<gene>
    <name evidence="6" type="ORF">UFOPK1808_00923</name>
    <name evidence="7" type="ORF">UFOPK1889_00154</name>
</gene>
<dbReference type="EMBL" id="CAEZUZ010000012">
    <property type="protein sequence ID" value="CAB4608867.1"/>
    <property type="molecule type" value="Genomic_DNA"/>
</dbReference>
<dbReference type="GO" id="GO:0016020">
    <property type="term" value="C:membrane"/>
    <property type="evidence" value="ECO:0007669"/>
    <property type="project" value="UniProtKB-SubCell"/>
</dbReference>
<dbReference type="AlphaFoldDB" id="A0A6J6GW41"/>
<evidence type="ECO:0000313" key="7">
    <source>
        <dbReference type="EMBL" id="CAB4608867.1"/>
    </source>
</evidence>
<dbReference type="EMBL" id="CAEZUL010000101">
    <property type="protein sequence ID" value="CAB4603304.1"/>
    <property type="molecule type" value="Genomic_DNA"/>
</dbReference>